<proteinExistence type="predicted"/>
<protein>
    <recommendedName>
        <fullName evidence="4">P-loop containing nucleoside triphosphate hydrolase protein</fullName>
    </recommendedName>
</protein>
<sequence length="914" mass="103572">MSCKPILSMDEFQEHLKTLKSVPKYDSSAEEKIPHPWWELDKISINSLLKDISELVATCTQGAIGLDKELQHVANTATKLEQVECGTTVKVALIGAQGAGKSLLINALFDCTGLSLTGAKGFACTSAIVRYAYGQGDKYSAEVRFLNAKMREQMIDEHIRSFLDYHNDLADSDDEDGGRRTRSFKQDEIDRKRKKTAEDFFDTIFGSRDEFLCAWSSSPVNTGEFKSLCQLKCKEAMNEYDMTSQGATLFSKSNPADLLKEIKPFLSNVDDEVCLWPIVDCVTIRLNHPLLREGLEIVDLPGSGDVNMLRARHAEDVKDTVDVEIILGDTVRIGTDDMVMSTARAGILNHGASKVKVIATKIDMLSDDQLAQCCGGVYDEVKVLMAKADEDAAAADEENEDARVAQINRYKQYLQRYLKAQMIGDRATDISNKLGATLQGFSSDGAVEIIHTSTADYMVWIKSDKISFNNQPALSPEETGVPIIRRFLYNLPASQNYRDYTNHIDMTVPAFVDKLKRVVSHSDRDAGFRTIADDFDDLRSRFIREMILSLKNAYQSYLKISVNKIKRDTNAYKEAVKTRIQKHWLPLRSPAFTRLLKSRGTVPQGTSKARGLENTVNWNAELASIVRPGFQKWYASHTENMKLLKDALPLQLDRLYHETALLMNKSQANLITVEKSKLKWSPYRHRLQSKLMAMLEEMFAEEQRFLHRATLKDERENNMIAALTDNIYDDVFMSTPELKVNPTPPGKAKRYVTPVFRFRKDRLETHFLHAEAHFVDRLVVLFQSQLREKMEGLIDKHFTKIKAMLDDFSKLLRDHAPVDFSIDSRGEAIRAELELQIPYVEEKAEALHSILPIDLSERDETMLATEDNYDDGNQDLSYYIEKVSKGKRKNGHTSPATVKRESGPKTKQIKHEAA</sequence>
<dbReference type="AlphaFoldDB" id="A0A6A6ZFF4"/>
<gene>
    <name evidence="2" type="ORF">CC86DRAFT_432039</name>
</gene>
<dbReference type="PANTHER" id="PTHR36681">
    <property type="entry name" value="NUCLEAR GTPASE, GERMINAL CENTER-ASSOCIATED, TANDEM DUPLICATE 3"/>
    <property type="match status" value="1"/>
</dbReference>
<reference evidence="2" key="1">
    <citation type="journal article" date="2020" name="Stud. Mycol.">
        <title>101 Dothideomycetes genomes: a test case for predicting lifestyles and emergence of pathogens.</title>
        <authorList>
            <person name="Haridas S."/>
            <person name="Albert R."/>
            <person name="Binder M."/>
            <person name="Bloem J."/>
            <person name="Labutti K."/>
            <person name="Salamov A."/>
            <person name="Andreopoulos B."/>
            <person name="Baker S."/>
            <person name="Barry K."/>
            <person name="Bills G."/>
            <person name="Bluhm B."/>
            <person name="Cannon C."/>
            <person name="Castanera R."/>
            <person name="Culley D."/>
            <person name="Daum C."/>
            <person name="Ezra D."/>
            <person name="Gonzalez J."/>
            <person name="Henrissat B."/>
            <person name="Kuo A."/>
            <person name="Liang C."/>
            <person name="Lipzen A."/>
            <person name="Lutzoni F."/>
            <person name="Magnuson J."/>
            <person name="Mondo S."/>
            <person name="Nolan M."/>
            <person name="Ohm R."/>
            <person name="Pangilinan J."/>
            <person name="Park H.-J."/>
            <person name="Ramirez L."/>
            <person name="Alfaro M."/>
            <person name="Sun H."/>
            <person name="Tritt A."/>
            <person name="Yoshinaga Y."/>
            <person name="Zwiers L.-H."/>
            <person name="Turgeon B."/>
            <person name="Goodwin S."/>
            <person name="Spatafora J."/>
            <person name="Crous P."/>
            <person name="Grigoriev I."/>
        </authorList>
    </citation>
    <scope>NUCLEOTIDE SEQUENCE</scope>
    <source>
        <strain evidence="2">CBS 113818</strain>
    </source>
</reference>
<dbReference type="Gene3D" id="3.40.50.300">
    <property type="entry name" value="P-loop containing nucleotide triphosphate hydrolases"/>
    <property type="match status" value="2"/>
</dbReference>
<evidence type="ECO:0000256" key="1">
    <source>
        <dbReference type="SAM" id="MobiDB-lite"/>
    </source>
</evidence>
<dbReference type="SUPFAM" id="SSF52540">
    <property type="entry name" value="P-loop containing nucleoside triphosphate hydrolases"/>
    <property type="match status" value="1"/>
</dbReference>
<dbReference type="InterPro" id="IPR027417">
    <property type="entry name" value="P-loop_NTPase"/>
</dbReference>
<dbReference type="PANTHER" id="PTHR36681:SF3">
    <property type="entry name" value="NUCLEAR GTPASE, GERMINAL CENTER-ASSOCIATED, TANDEM DUPLICATE 3"/>
    <property type="match status" value="1"/>
</dbReference>
<name>A0A6A6ZFF4_9PLEO</name>
<dbReference type="OrthoDB" id="3598281at2759"/>
<feature type="compositionally biased region" description="Basic and acidic residues" evidence="1">
    <location>
        <begin position="898"/>
        <end position="914"/>
    </location>
</feature>
<dbReference type="EMBL" id="MU006245">
    <property type="protein sequence ID" value="KAF2819433.1"/>
    <property type="molecule type" value="Genomic_DNA"/>
</dbReference>
<evidence type="ECO:0008006" key="4">
    <source>
        <dbReference type="Google" id="ProtNLM"/>
    </source>
</evidence>
<accession>A0A6A6ZFF4</accession>
<evidence type="ECO:0000313" key="3">
    <source>
        <dbReference type="Proteomes" id="UP000799424"/>
    </source>
</evidence>
<keyword evidence="3" id="KW-1185">Reference proteome</keyword>
<evidence type="ECO:0000313" key="2">
    <source>
        <dbReference type="EMBL" id="KAF2819433.1"/>
    </source>
</evidence>
<organism evidence="2 3">
    <name type="scientific">Ophiobolus disseminans</name>
    <dbReference type="NCBI Taxonomy" id="1469910"/>
    <lineage>
        <taxon>Eukaryota</taxon>
        <taxon>Fungi</taxon>
        <taxon>Dikarya</taxon>
        <taxon>Ascomycota</taxon>
        <taxon>Pezizomycotina</taxon>
        <taxon>Dothideomycetes</taxon>
        <taxon>Pleosporomycetidae</taxon>
        <taxon>Pleosporales</taxon>
        <taxon>Pleosporineae</taxon>
        <taxon>Phaeosphaeriaceae</taxon>
        <taxon>Ophiobolus</taxon>
    </lineage>
</organism>
<dbReference type="Proteomes" id="UP000799424">
    <property type="component" value="Unassembled WGS sequence"/>
</dbReference>
<feature type="region of interest" description="Disordered" evidence="1">
    <location>
        <begin position="883"/>
        <end position="914"/>
    </location>
</feature>